<reference evidence="8" key="1">
    <citation type="submission" date="2019-08" db="EMBL/GenBank/DDBJ databases">
        <title>The improved chromosome-level genome for the pearl oyster Pinctada fucata martensii using PacBio sequencing and Hi-C.</title>
        <authorList>
            <person name="Zheng Z."/>
        </authorList>
    </citation>
    <scope>NUCLEOTIDE SEQUENCE</scope>
    <source>
        <strain evidence="8">ZZ-2019</strain>
        <tissue evidence="8">Adductor muscle</tissue>
    </source>
</reference>
<evidence type="ECO:0000256" key="5">
    <source>
        <dbReference type="SAM" id="MobiDB-lite"/>
    </source>
</evidence>
<evidence type="ECO:0000256" key="4">
    <source>
        <dbReference type="ARBA" id="ARBA00023136"/>
    </source>
</evidence>
<dbReference type="PANTHER" id="PTHR45902:SF1">
    <property type="entry name" value="LATROPHILIN RECEPTOR-LIKE PROTEIN A"/>
    <property type="match status" value="1"/>
</dbReference>
<feature type="domain" description="G-protein coupled receptors family 2 profile 2" evidence="7">
    <location>
        <begin position="103"/>
        <end position="348"/>
    </location>
</feature>
<dbReference type="PANTHER" id="PTHR45902">
    <property type="entry name" value="LATROPHILIN RECEPTOR-LIKE PROTEIN A"/>
    <property type="match status" value="1"/>
</dbReference>
<keyword evidence="3 6" id="KW-1133">Transmembrane helix</keyword>
<evidence type="ECO:0000256" key="1">
    <source>
        <dbReference type="ARBA" id="ARBA00004141"/>
    </source>
</evidence>
<dbReference type="InterPro" id="IPR053231">
    <property type="entry name" value="GPCR_LN-TM7"/>
</dbReference>
<evidence type="ECO:0000313" key="8">
    <source>
        <dbReference type="EMBL" id="KAK3108486.1"/>
    </source>
</evidence>
<evidence type="ECO:0000256" key="2">
    <source>
        <dbReference type="ARBA" id="ARBA00022692"/>
    </source>
</evidence>
<comment type="caution">
    <text evidence="8">The sequence shown here is derived from an EMBL/GenBank/DDBJ whole genome shotgun (WGS) entry which is preliminary data.</text>
</comment>
<dbReference type="GO" id="GO:0004930">
    <property type="term" value="F:G protein-coupled receptor activity"/>
    <property type="evidence" value="ECO:0007669"/>
    <property type="project" value="InterPro"/>
</dbReference>
<proteinExistence type="predicted"/>
<evidence type="ECO:0000256" key="3">
    <source>
        <dbReference type="ARBA" id="ARBA00022989"/>
    </source>
</evidence>
<dbReference type="GO" id="GO:0007166">
    <property type="term" value="P:cell surface receptor signaling pathway"/>
    <property type="evidence" value="ECO:0007669"/>
    <property type="project" value="InterPro"/>
</dbReference>
<feature type="transmembrane region" description="Helical" evidence="6">
    <location>
        <begin position="322"/>
        <end position="346"/>
    </location>
</feature>
<dbReference type="Proteomes" id="UP001186944">
    <property type="component" value="Unassembled WGS sequence"/>
</dbReference>
<dbReference type="PROSITE" id="PS50261">
    <property type="entry name" value="G_PROTEIN_RECEP_F2_4"/>
    <property type="match status" value="1"/>
</dbReference>
<sequence>MPTPNERKRRSVTNDSNLYFSAKVSKILFCPQIELEDDEYNISDSDSSMVLTRIGLQDISSNEFAFTPNGRMRVCLNYLQLINYLPIQQTAVALIEDLKQKYLWIISLVASIISIISLCLGLFIYSAFPSLRTIPGKLLMMMMMSLLLTLIFLQVSFFVVQTKYGCYGVAVVLHFLWISVFTSMQTSNYHMWRTFTSKEIRTKTSTRALIWYGTYCVGVPFILVLLNTVISWIRYSNPFLGYGGGNCFIRDMYLKISLFVCPVGLICLFNIIFFSLTIHAIRTTPSADNNQQKRNELAIFARLATITGLSWLLQIVDSFLPVSYFTFVSTVINSLQGLLIFIAFVVNKRVWNLLSNNDRRKENNKILTPDPKIDSRTVHTKRSNDLSMTTSCASSNSKDVLRVNESTDPIEHSKNQVENNAFKNDSDGNINKLLIHEEETQCESQTKECLVNLSAQTSFMESHSEVREAGNTKSCKTPDDPDIKDSSRRSD</sequence>
<feature type="transmembrane region" description="Helical" evidence="6">
    <location>
        <begin position="209"/>
        <end position="233"/>
    </location>
</feature>
<feature type="transmembrane region" description="Helical" evidence="6">
    <location>
        <begin position="253"/>
        <end position="276"/>
    </location>
</feature>
<accession>A0AA88YUW7</accession>
<feature type="region of interest" description="Disordered" evidence="5">
    <location>
        <begin position="461"/>
        <end position="491"/>
    </location>
</feature>
<dbReference type="AlphaFoldDB" id="A0AA88YUW7"/>
<feature type="transmembrane region" description="Helical" evidence="6">
    <location>
        <begin position="138"/>
        <end position="161"/>
    </location>
</feature>
<dbReference type="CDD" id="cd15039">
    <property type="entry name" value="7tmB3_Methuselah-like"/>
    <property type="match status" value="1"/>
</dbReference>
<dbReference type="InterPro" id="IPR017981">
    <property type="entry name" value="GPCR_2-like_7TM"/>
</dbReference>
<organism evidence="8 9">
    <name type="scientific">Pinctada imbricata</name>
    <name type="common">Atlantic pearl-oyster</name>
    <name type="synonym">Pinctada martensii</name>
    <dbReference type="NCBI Taxonomy" id="66713"/>
    <lineage>
        <taxon>Eukaryota</taxon>
        <taxon>Metazoa</taxon>
        <taxon>Spiralia</taxon>
        <taxon>Lophotrochozoa</taxon>
        <taxon>Mollusca</taxon>
        <taxon>Bivalvia</taxon>
        <taxon>Autobranchia</taxon>
        <taxon>Pteriomorphia</taxon>
        <taxon>Pterioida</taxon>
        <taxon>Pterioidea</taxon>
        <taxon>Pteriidae</taxon>
        <taxon>Pinctada</taxon>
    </lineage>
</organism>
<keyword evidence="9" id="KW-1185">Reference proteome</keyword>
<feature type="compositionally biased region" description="Basic and acidic residues" evidence="5">
    <location>
        <begin position="462"/>
        <end position="491"/>
    </location>
</feature>
<dbReference type="Pfam" id="PF00002">
    <property type="entry name" value="7tm_2"/>
    <property type="match status" value="1"/>
</dbReference>
<keyword evidence="2 6" id="KW-0812">Transmembrane</keyword>
<comment type="subcellular location">
    <subcellularLocation>
        <location evidence="1">Membrane</location>
        <topology evidence="1">Multi-pass membrane protein</topology>
    </subcellularLocation>
</comment>
<dbReference type="InterPro" id="IPR000832">
    <property type="entry name" value="GPCR_2_secretin-like"/>
</dbReference>
<feature type="transmembrane region" description="Helical" evidence="6">
    <location>
        <begin position="297"/>
        <end position="316"/>
    </location>
</feature>
<feature type="transmembrane region" description="Helical" evidence="6">
    <location>
        <begin position="102"/>
        <end position="126"/>
    </location>
</feature>
<dbReference type="Gene3D" id="1.20.1070.10">
    <property type="entry name" value="Rhodopsin 7-helix transmembrane proteins"/>
    <property type="match status" value="1"/>
</dbReference>
<dbReference type="EMBL" id="VSWD01000001">
    <property type="protein sequence ID" value="KAK3108486.1"/>
    <property type="molecule type" value="Genomic_DNA"/>
</dbReference>
<gene>
    <name evidence="8" type="ORF">FSP39_008940</name>
</gene>
<protein>
    <recommendedName>
        <fullName evidence="7">G-protein coupled receptors family 2 profile 2 domain-containing protein</fullName>
    </recommendedName>
</protein>
<evidence type="ECO:0000259" key="7">
    <source>
        <dbReference type="PROSITE" id="PS50261"/>
    </source>
</evidence>
<dbReference type="GO" id="GO:0016020">
    <property type="term" value="C:membrane"/>
    <property type="evidence" value="ECO:0007669"/>
    <property type="project" value="UniProtKB-SubCell"/>
</dbReference>
<evidence type="ECO:0000256" key="6">
    <source>
        <dbReference type="SAM" id="Phobius"/>
    </source>
</evidence>
<evidence type="ECO:0000313" key="9">
    <source>
        <dbReference type="Proteomes" id="UP001186944"/>
    </source>
</evidence>
<keyword evidence="4 6" id="KW-0472">Membrane</keyword>
<name>A0AA88YUW7_PINIB</name>